<comment type="caution">
    <text evidence="2">The sequence shown here is derived from an EMBL/GenBank/DDBJ whole genome shotgun (WGS) entry which is preliminary data.</text>
</comment>
<dbReference type="Proteomes" id="UP000823674">
    <property type="component" value="Chromosome A08"/>
</dbReference>
<protein>
    <submittedName>
        <fullName evidence="2">Uncharacterized protein</fullName>
    </submittedName>
</protein>
<organism evidence="2 3">
    <name type="scientific">Brassica rapa subsp. trilocularis</name>
    <dbReference type="NCBI Taxonomy" id="1813537"/>
    <lineage>
        <taxon>Eukaryota</taxon>
        <taxon>Viridiplantae</taxon>
        <taxon>Streptophyta</taxon>
        <taxon>Embryophyta</taxon>
        <taxon>Tracheophyta</taxon>
        <taxon>Spermatophyta</taxon>
        <taxon>Magnoliopsida</taxon>
        <taxon>eudicotyledons</taxon>
        <taxon>Gunneridae</taxon>
        <taxon>Pentapetalae</taxon>
        <taxon>rosids</taxon>
        <taxon>malvids</taxon>
        <taxon>Brassicales</taxon>
        <taxon>Brassicaceae</taxon>
        <taxon>Brassiceae</taxon>
        <taxon>Brassica</taxon>
    </lineage>
</organism>
<evidence type="ECO:0000313" key="2">
    <source>
        <dbReference type="EMBL" id="KAG5414581.1"/>
    </source>
</evidence>
<gene>
    <name evidence="2" type="primary">A01g504630.1_BraROA</name>
    <name evidence="1" type="synonym">A08g504890.1_BraROA</name>
    <name evidence="2" type="ORF">IGI04_002148</name>
    <name evidence="1" type="ORF">IGI04_030276</name>
</gene>
<accession>A0ABQ7NVL5</accession>
<reference evidence="2 3" key="1">
    <citation type="submission" date="2021-03" db="EMBL/GenBank/DDBJ databases">
        <authorList>
            <person name="King G.J."/>
            <person name="Bancroft I."/>
            <person name="Baten A."/>
            <person name="Bloomfield J."/>
            <person name="Borpatragohain P."/>
            <person name="He Z."/>
            <person name="Irish N."/>
            <person name="Irwin J."/>
            <person name="Liu K."/>
            <person name="Mauleon R.P."/>
            <person name="Moore J."/>
            <person name="Morris R."/>
            <person name="Ostergaard L."/>
            <person name="Wang B."/>
            <person name="Wells R."/>
        </authorList>
    </citation>
    <scope>NUCLEOTIDE SEQUENCE [LARGE SCALE GENOMIC DNA]</scope>
    <source>
        <strain evidence="2">R-o-18</strain>
        <tissue evidence="2">Leaf</tissue>
    </source>
</reference>
<keyword evidence="3" id="KW-1185">Reference proteome</keyword>
<evidence type="ECO:0000313" key="1">
    <source>
        <dbReference type="EMBL" id="KAG5388735.1"/>
    </source>
</evidence>
<name>A0ABQ7NVL5_BRACM</name>
<dbReference type="EMBL" id="JADBGQ010000001">
    <property type="protein sequence ID" value="KAG5414581.1"/>
    <property type="molecule type" value="Genomic_DNA"/>
</dbReference>
<dbReference type="Proteomes" id="UP000823674">
    <property type="component" value="Chromosome A01"/>
</dbReference>
<proteinExistence type="predicted"/>
<dbReference type="EMBL" id="JADBGQ010000007">
    <property type="protein sequence ID" value="KAG5388735.1"/>
    <property type="molecule type" value="Genomic_DNA"/>
</dbReference>
<evidence type="ECO:0000313" key="3">
    <source>
        <dbReference type="Proteomes" id="UP000823674"/>
    </source>
</evidence>
<sequence>MVLWGNIATDVTNSLQLRSEKCVILVLRFGKIKDRSVSNAYNVTDVQLHPNMAGLRNLGPWRRLSPSIY</sequence>